<dbReference type="InterPro" id="IPR058636">
    <property type="entry name" value="Beta-barrel_YknX"/>
</dbReference>
<evidence type="ECO:0000313" key="8">
    <source>
        <dbReference type="Proteomes" id="UP000214973"/>
    </source>
</evidence>
<organism evidence="7 8">
    <name type="scientific">Veillonella rodentium</name>
    <dbReference type="NCBI Taxonomy" id="248315"/>
    <lineage>
        <taxon>Bacteria</taxon>
        <taxon>Bacillati</taxon>
        <taxon>Bacillota</taxon>
        <taxon>Negativicutes</taxon>
        <taxon>Veillonellales</taxon>
        <taxon>Veillonellaceae</taxon>
        <taxon>Veillonella</taxon>
    </lineage>
</organism>
<feature type="domain" description="YbhG-like alpha-helical hairpin" evidence="5">
    <location>
        <begin position="96"/>
        <end position="221"/>
    </location>
</feature>
<feature type="domain" description="YknX-like beta-barrel" evidence="6">
    <location>
        <begin position="264"/>
        <end position="344"/>
    </location>
</feature>
<keyword evidence="4" id="KW-0812">Transmembrane</keyword>
<reference evidence="7 8" key="1">
    <citation type="submission" date="2017-06" db="EMBL/GenBank/DDBJ databases">
        <authorList>
            <consortium name="Pathogen Informatics"/>
        </authorList>
    </citation>
    <scope>NUCLEOTIDE SEQUENCE [LARGE SCALE GENOMIC DNA]</scope>
    <source>
        <strain evidence="7 8">NCTC12018</strain>
    </source>
</reference>
<protein>
    <submittedName>
        <fullName evidence="7">Macrolide-specific efflux protein macA</fullName>
    </submittedName>
</protein>
<dbReference type="GO" id="GO:0030313">
    <property type="term" value="C:cell envelope"/>
    <property type="evidence" value="ECO:0007669"/>
    <property type="project" value="UniProtKB-SubCell"/>
</dbReference>
<dbReference type="PANTHER" id="PTHR32347">
    <property type="entry name" value="EFFLUX SYSTEM COMPONENT YKNX-RELATED"/>
    <property type="match status" value="1"/>
</dbReference>
<dbReference type="RefSeq" id="WP_095066720.1">
    <property type="nucleotide sequence ID" value="NZ_LT906470.1"/>
</dbReference>
<keyword evidence="4" id="KW-1133">Transmembrane helix</keyword>
<keyword evidence="4" id="KW-0472">Membrane</keyword>
<dbReference type="Pfam" id="PF25881">
    <property type="entry name" value="HH_YBHG"/>
    <property type="match status" value="1"/>
</dbReference>
<sequence length="346" mass="38020">MKEKFDVVKRWMANNRKKCISIMIALLIILGGAGYYAYYQYEAYMAAHHIVLQGNVNLREVNVAFRGSDRISSLLVDEGAVVTKGQILGYLNSDELSLAVRQAKDTIAAQEAVVAKLQAGSRPEEIAQASARVTSAEASLAQSTQEFDKLQKSYNASNGKAVSRQSVDDIQAKVKVAEAKLNEAQQAYNLAVAGPRQEDIAQAQAQLDAMKSELARQEFLLNQTVLTAPVDGVITARLLQVGDMASPNTPVFKLAENTKKWVRVYVNERDLGKIYNGMDANVTTDTNKNEPIHGTIGYISSVAEFTPKSVETEDVRTTLVYEVRVYVDDPDNRLRLGMPATVSIDI</sequence>
<dbReference type="Gene3D" id="2.40.30.170">
    <property type="match status" value="1"/>
</dbReference>
<dbReference type="EMBL" id="LT906470">
    <property type="protein sequence ID" value="SNV71545.1"/>
    <property type="molecule type" value="Genomic_DNA"/>
</dbReference>
<dbReference type="Pfam" id="PF25990">
    <property type="entry name" value="Beta-barrel_YknX"/>
    <property type="match status" value="1"/>
</dbReference>
<dbReference type="PANTHER" id="PTHR32347:SF23">
    <property type="entry name" value="BLL5650 PROTEIN"/>
    <property type="match status" value="1"/>
</dbReference>
<name>A0A239ZKB6_9FIRM</name>
<dbReference type="Proteomes" id="UP000214973">
    <property type="component" value="Chromosome 1"/>
</dbReference>
<comment type="subcellular location">
    <subcellularLocation>
        <location evidence="1">Cell envelope</location>
    </subcellularLocation>
</comment>
<evidence type="ECO:0000313" key="7">
    <source>
        <dbReference type="EMBL" id="SNV71545.1"/>
    </source>
</evidence>
<keyword evidence="2 3" id="KW-0175">Coiled coil</keyword>
<dbReference type="Gene3D" id="2.40.50.100">
    <property type="match status" value="2"/>
</dbReference>
<dbReference type="AlphaFoldDB" id="A0A239ZKB6"/>
<evidence type="ECO:0000259" key="5">
    <source>
        <dbReference type="Pfam" id="PF25881"/>
    </source>
</evidence>
<evidence type="ECO:0000256" key="1">
    <source>
        <dbReference type="ARBA" id="ARBA00004196"/>
    </source>
</evidence>
<dbReference type="SUPFAM" id="SSF111369">
    <property type="entry name" value="HlyD-like secretion proteins"/>
    <property type="match status" value="1"/>
</dbReference>
<evidence type="ECO:0000256" key="2">
    <source>
        <dbReference type="ARBA" id="ARBA00023054"/>
    </source>
</evidence>
<accession>A0A239ZKB6</accession>
<dbReference type="Gene3D" id="1.10.287.470">
    <property type="entry name" value="Helix hairpin bin"/>
    <property type="match status" value="1"/>
</dbReference>
<dbReference type="InterPro" id="IPR059052">
    <property type="entry name" value="HH_YbhG-like"/>
</dbReference>
<feature type="coiled-coil region" evidence="3">
    <location>
        <begin position="126"/>
        <end position="220"/>
    </location>
</feature>
<evidence type="ECO:0000256" key="3">
    <source>
        <dbReference type="SAM" id="Coils"/>
    </source>
</evidence>
<dbReference type="KEGG" id="vrm:44547418_01448"/>
<dbReference type="InterPro" id="IPR050465">
    <property type="entry name" value="UPF0194_transport"/>
</dbReference>
<evidence type="ECO:0000259" key="6">
    <source>
        <dbReference type="Pfam" id="PF25990"/>
    </source>
</evidence>
<gene>
    <name evidence="7" type="primary">macA_3</name>
    <name evidence="7" type="ORF">SAMEA44547418_01448</name>
</gene>
<keyword evidence="8" id="KW-1185">Reference proteome</keyword>
<evidence type="ECO:0000256" key="4">
    <source>
        <dbReference type="SAM" id="Phobius"/>
    </source>
</evidence>
<proteinExistence type="predicted"/>
<feature type="transmembrane region" description="Helical" evidence="4">
    <location>
        <begin position="20"/>
        <end position="39"/>
    </location>
</feature>